<sequence>MREVLRYLGVLLLFGIGAVHLYEYFADDYRLIPTIGVLFLVNFAGATAIGLLLASPLESLPGVRNVPIAGRAPHALVALGGIGFAAGTIIGLLISEVGTLFGFQESGYRTIIKLALGLESATIVVLAGFLALEMLRLRAPTPTEARRFH</sequence>
<dbReference type="EMBL" id="JAXCEH010000004">
    <property type="protein sequence ID" value="MFA1553768.1"/>
    <property type="molecule type" value="Genomic_DNA"/>
</dbReference>
<evidence type="ECO:0000313" key="2">
    <source>
        <dbReference type="EMBL" id="MFA1553768.1"/>
    </source>
</evidence>
<feature type="transmembrane region" description="Helical" evidence="1">
    <location>
        <begin position="7"/>
        <end position="25"/>
    </location>
</feature>
<feature type="transmembrane region" description="Helical" evidence="1">
    <location>
        <begin position="31"/>
        <end position="54"/>
    </location>
</feature>
<keyword evidence="1" id="KW-0812">Transmembrane</keyword>
<protein>
    <submittedName>
        <fullName evidence="2">Uncharacterized protein</fullName>
    </submittedName>
</protein>
<organism evidence="2 3">
    <name type="scientific">Actinomadura chokoriensis</name>
    <dbReference type="NCBI Taxonomy" id="454156"/>
    <lineage>
        <taxon>Bacteria</taxon>
        <taxon>Bacillati</taxon>
        <taxon>Actinomycetota</taxon>
        <taxon>Actinomycetes</taxon>
        <taxon>Streptosporangiales</taxon>
        <taxon>Thermomonosporaceae</taxon>
        <taxon>Actinomadura</taxon>
    </lineage>
</organism>
<name>A0ABV4QVQ3_9ACTN</name>
<reference evidence="2 3" key="1">
    <citation type="submission" date="2023-11" db="EMBL/GenBank/DDBJ databases">
        <title>Actinomadura monticuli sp. nov., isolated from volcanic ash.</title>
        <authorList>
            <person name="Lee S.D."/>
            <person name="Yang H."/>
            <person name="Kim I.S."/>
        </authorList>
    </citation>
    <scope>NUCLEOTIDE SEQUENCE [LARGE SCALE GENOMIC DNA]</scope>
    <source>
        <strain evidence="2 3">DSM 45346</strain>
    </source>
</reference>
<feature type="transmembrane region" description="Helical" evidence="1">
    <location>
        <begin position="114"/>
        <end position="132"/>
    </location>
</feature>
<evidence type="ECO:0000313" key="3">
    <source>
        <dbReference type="Proteomes" id="UP001569904"/>
    </source>
</evidence>
<comment type="caution">
    <text evidence="2">The sequence shown here is derived from an EMBL/GenBank/DDBJ whole genome shotgun (WGS) entry which is preliminary data.</text>
</comment>
<proteinExistence type="predicted"/>
<keyword evidence="1" id="KW-1133">Transmembrane helix</keyword>
<keyword evidence="1" id="KW-0472">Membrane</keyword>
<evidence type="ECO:0000256" key="1">
    <source>
        <dbReference type="SAM" id="Phobius"/>
    </source>
</evidence>
<keyword evidence="3" id="KW-1185">Reference proteome</keyword>
<accession>A0ABV4QVQ3</accession>
<gene>
    <name evidence="2" type="ORF">SM436_08710</name>
</gene>
<dbReference type="RefSeq" id="WP_371940165.1">
    <property type="nucleotide sequence ID" value="NZ_JAXCEH010000004.1"/>
</dbReference>
<dbReference type="Proteomes" id="UP001569904">
    <property type="component" value="Unassembled WGS sequence"/>
</dbReference>
<feature type="transmembrane region" description="Helical" evidence="1">
    <location>
        <begin position="75"/>
        <end position="94"/>
    </location>
</feature>